<dbReference type="Proteomes" id="UP000319004">
    <property type="component" value="Chromosome"/>
</dbReference>
<keyword evidence="3" id="KW-1185">Reference proteome</keyword>
<dbReference type="GO" id="GO:0005886">
    <property type="term" value="C:plasma membrane"/>
    <property type="evidence" value="ECO:0007669"/>
    <property type="project" value="InterPro"/>
</dbReference>
<reference evidence="2 3" key="1">
    <citation type="submission" date="2019-03" db="EMBL/GenBank/DDBJ databases">
        <title>Deep-cultivation of Planctomycetes and their phenomic and genomic characterization uncovers novel biology.</title>
        <authorList>
            <person name="Wiegand S."/>
            <person name="Jogler M."/>
            <person name="Boedeker C."/>
            <person name="Pinto D."/>
            <person name="Vollmers J."/>
            <person name="Rivas-Marin E."/>
            <person name="Kohn T."/>
            <person name="Peeters S.H."/>
            <person name="Heuer A."/>
            <person name="Rast P."/>
            <person name="Oberbeckmann S."/>
            <person name="Bunk B."/>
            <person name="Jeske O."/>
            <person name="Meyerdierks A."/>
            <person name="Storesund J.E."/>
            <person name="Kallscheuer N."/>
            <person name="Luecker S."/>
            <person name="Lage O.M."/>
            <person name="Pohl T."/>
            <person name="Merkel B.J."/>
            <person name="Hornburger P."/>
            <person name="Mueller R.-W."/>
            <person name="Bruemmer F."/>
            <person name="Labrenz M."/>
            <person name="Spormann A.M."/>
            <person name="Op den Camp H."/>
            <person name="Overmann J."/>
            <person name="Amann R."/>
            <person name="Jetten M.S.M."/>
            <person name="Mascher T."/>
            <person name="Medema M.H."/>
            <person name="Devos D.P."/>
            <person name="Kaster A.-K."/>
            <person name="Ovreas L."/>
            <person name="Rohde M."/>
            <person name="Galperin M.Y."/>
            <person name="Jogler C."/>
        </authorList>
    </citation>
    <scope>NUCLEOTIDE SEQUENCE [LARGE SCALE GENOMIC DNA]</scope>
    <source>
        <strain evidence="2 3">Enr13</strain>
    </source>
</reference>
<name>A0A518HQ93_9BACT</name>
<proteinExistence type="predicted"/>
<gene>
    <name evidence="2" type="ORF">Enr13x_28760</name>
</gene>
<dbReference type="InterPro" id="IPR018764">
    <property type="entry name" value="RskA_C"/>
</dbReference>
<dbReference type="GO" id="GO:0016989">
    <property type="term" value="F:sigma factor antagonist activity"/>
    <property type="evidence" value="ECO:0007669"/>
    <property type="project" value="TreeGrafter"/>
</dbReference>
<dbReference type="GO" id="GO:0006417">
    <property type="term" value="P:regulation of translation"/>
    <property type="evidence" value="ECO:0007669"/>
    <property type="project" value="TreeGrafter"/>
</dbReference>
<dbReference type="PANTHER" id="PTHR37461">
    <property type="entry name" value="ANTI-SIGMA-K FACTOR RSKA"/>
    <property type="match status" value="1"/>
</dbReference>
<feature type="domain" description="Anti-sigma K factor RskA C-terminal" evidence="1">
    <location>
        <begin position="115"/>
        <end position="250"/>
    </location>
</feature>
<dbReference type="EMBL" id="CP037423">
    <property type="protein sequence ID" value="QDV43024.1"/>
    <property type="molecule type" value="Genomic_DNA"/>
</dbReference>
<dbReference type="RefSeq" id="WP_231744271.1">
    <property type="nucleotide sequence ID" value="NZ_CP037423.1"/>
</dbReference>
<dbReference type="AlphaFoldDB" id="A0A518HQ93"/>
<dbReference type="Pfam" id="PF10099">
    <property type="entry name" value="RskA_C"/>
    <property type="match status" value="1"/>
</dbReference>
<evidence type="ECO:0000313" key="3">
    <source>
        <dbReference type="Proteomes" id="UP000319004"/>
    </source>
</evidence>
<dbReference type="KEGG" id="snep:Enr13x_28760"/>
<evidence type="ECO:0000259" key="1">
    <source>
        <dbReference type="Pfam" id="PF10099"/>
    </source>
</evidence>
<accession>A0A518HQ93</accession>
<evidence type="ECO:0000313" key="2">
    <source>
        <dbReference type="EMBL" id="QDV43024.1"/>
    </source>
</evidence>
<organism evidence="2 3">
    <name type="scientific">Stieleria neptunia</name>
    <dbReference type="NCBI Taxonomy" id="2527979"/>
    <lineage>
        <taxon>Bacteria</taxon>
        <taxon>Pseudomonadati</taxon>
        <taxon>Planctomycetota</taxon>
        <taxon>Planctomycetia</taxon>
        <taxon>Pirellulales</taxon>
        <taxon>Pirellulaceae</taxon>
        <taxon>Stieleria</taxon>
    </lineage>
</organism>
<dbReference type="PANTHER" id="PTHR37461:SF1">
    <property type="entry name" value="ANTI-SIGMA-K FACTOR RSKA"/>
    <property type="match status" value="1"/>
</dbReference>
<protein>
    <submittedName>
        <fullName evidence="2">Anti-sigma-K factor rskA</fullName>
    </submittedName>
</protein>
<dbReference type="InterPro" id="IPR051474">
    <property type="entry name" value="Anti-sigma-K/W_factor"/>
</dbReference>
<sequence length="265" mass="29020">MSNASLNDPTELELMAGYVLGDLNEAEADQLKSVLGRDERAAEILHELEMATAAVQLATMGLDDDPMPEVVADRIRTEGRRIIETRSAERQRPEATVSVAAKGVSPREWVAWFCAAAAVLLAITLWQRDPGAADRNVREARAAMLRQSASLLRVDWTPGKTPFDQPVIGDVVWDSESQTGFMRFENMPINDPTAEQYQLWIIDPQRDDEPIDGGVFDVTKSGEVIVEIDAKLNVISPAAFAITIEKPGGVVVSTQERLPLLAAVN</sequence>